<comment type="cofactor">
    <cofactor evidence="5">
        <name>FAD</name>
        <dbReference type="ChEBI" id="CHEBI:57692"/>
    </cofactor>
    <text evidence="5">Binds 1 FAD per subunit.</text>
</comment>
<keyword evidence="10" id="KW-1185">Reference proteome</keyword>
<dbReference type="OrthoDB" id="9772484at2"/>
<dbReference type="InterPro" id="IPR018394">
    <property type="entry name" value="DNA_photolyase_1_CS_C"/>
</dbReference>
<dbReference type="InterPro" id="IPR006050">
    <property type="entry name" value="DNA_photolyase_N"/>
</dbReference>
<evidence type="ECO:0000256" key="3">
    <source>
        <dbReference type="ARBA" id="ARBA00022827"/>
    </source>
</evidence>
<evidence type="ECO:0000259" key="8">
    <source>
        <dbReference type="PROSITE" id="PS51645"/>
    </source>
</evidence>
<name>A0A316AS30_9BACT</name>
<dbReference type="GO" id="GO:0006950">
    <property type="term" value="P:response to stress"/>
    <property type="evidence" value="ECO:0007669"/>
    <property type="project" value="UniProtKB-ARBA"/>
</dbReference>
<sequence length="439" mass="51888">MNETHKPKIALFWHRRDLRFEDNAGLYHALKAKHPVLPLFIFDRNILDKLTDRQDKRVTFLYQAIERLKVTLRSKESDLLVRYGYPDRIWLQLLEEYDIQAVYTNHDYEAYSLERDEQVSAILGQFRIPFYTFKDHVIFEKREILSGQGTPYTVFTPYSKAWRAKCTEFYVQSYPIERYEDRLFKTSPTPLPTLTQMDFTASPYTFPNPDIANTTLQEYEEVRNYPAMDGTSLLGIHLRFGTISIRKLVRQAQESSLTFENELIWRDFYQQILANFPHVGEGKAFRPAYDLIQWRNNEDDFKRWCEGRTGYPLVDAGMHQLNETGFMHNRVRMVTASFLVKHLLIDWRWGEAYFAEKLLDYDFAANNGGWQWAAGSGTDAAPYFRIFNPTAQAQKFDSRGEYIKKWVPELNSLSYPAPMVDHKMARERCLRIYKEALDR</sequence>
<dbReference type="InterPro" id="IPR036155">
    <property type="entry name" value="Crypto/Photolyase_N_sf"/>
</dbReference>
<evidence type="ECO:0000256" key="1">
    <source>
        <dbReference type="ARBA" id="ARBA00001932"/>
    </source>
</evidence>
<dbReference type="GO" id="GO:0003677">
    <property type="term" value="F:DNA binding"/>
    <property type="evidence" value="ECO:0007669"/>
    <property type="project" value="TreeGrafter"/>
</dbReference>
<gene>
    <name evidence="9" type="ORF">CLV98_101412</name>
</gene>
<reference evidence="9 10" key="1">
    <citation type="submission" date="2018-03" db="EMBL/GenBank/DDBJ databases">
        <title>Genomic Encyclopedia of Archaeal and Bacterial Type Strains, Phase II (KMG-II): from individual species to whole genera.</title>
        <authorList>
            <person name="Goeker M."/>
        </authorList>
    </citation>
    <scope>NUCLEOTIDE SEQUENCE [LARGE SCALE GENOMIC DNA]</scope>
    <source>
        <strain evidence="9 10">DSM 100346</strain>
    </source>
</reference>
<dbReference type="AlphaFoldDB" id="A0A316AS30"/>
<dbReference type="PROSITE" id="PS51645">
    <property type="entry name" value="PHR_CRY_ALPHA_BETA"/>
    <property type="match status" value="1"/>
</dbReference>
<evidence type="ECO:0000256" key="4">
    <source>
        <dbReference type="ARBA" id="ARBA00022991"/>
    </source>
</evidence>
<dbReference type="EMBL" id="QGDT01000001">
    <property type="protein sequence ID" value="PWJ60231.1"/>
    <property type="molecule type" value="Genomic_DNA"/>
</dbReference>
<dbReference type="PRINTS" id="PR00147">
    <property type="entry name" value="DNAPHOTLYASE"/>
</dbReference>
<dbReference type="InterPro" id="IPR036134">
    <property type="entry name" value="Crypto/Photolyase_FAD-like_sf"/>
</dbReference>
<dbReference type="SUPFAM" id="SSF48173">
    <property type="entry name" value="Cryptochrome/photolyase FAD-binding domain"/>
    <property type="match status" value="1"/>
</dbReference>
<dbReference type="GO" id="GO:0009416">
    <property type="term" value="P:response to light stimulus"/>
    <property type="evidence" value="ECO:0007669"/>
    <property type="project" value="TreeGrafter"/>
</dbReference>
<feature type="binding site" evidence="5">
    <location>
        <position position="219"/>
    </location>
    <ligand>
        <name>FAD</name>
        <dbReference type="ChEBI" id="CHEBI:57692"/>
    </ligand>
</feature>
<keyword evidence="3 5" id="KW-0274">FAD</keyword>
<dbReference type="PROSITE" id="PS00691">
    <property type="entry name" value="DNA_PHOTOLYASES_1_2"/>
    <property type="match status" value="1"/>
</dbReference>
<keyword evidence="2 5" id="KW-0285">Flavoprotein</keyword>
<evidence type="ECO:0000256" key="6">
    <source>
        <dbReference type="PIRSR" id="PIRSR602081-2"/>
    </source>
</evidence>
<dbReference type="Pfam" id="PF03441">
    <property type="entry name" value="FAD_binding_7"/>
    <property type="match status" value="1"/>
</dbReference>
<feature type="binding site" evidence="5">
    <location>
        <position position="259"/>
    </location>
    <ligand>
        <name>FAD</name>
        <dbReference type="ChEBI" id="CHEBI:57692"/>
    </ligand>
</feature>
<dbReference type="Pfam" id="PF00875">
    <property type="entry name" value="DNA_photolyase"/>
    <property type="match status" value="1"/>
</dbReference>
<dbReference type="Gene3D" id="1.10.579.10">
    <property type="entry name" value="DNA Cyclobutane Dipyrimidine Photolyase, subunit A, domain 3"/>
    <property type="match status" value="1"/>
</dbReference>
<evidence type="ECO:0000313" key="9">
    <source>
        <dbReference type="EMBL" id="PWJ60231.1"/>
    </source>
</evidence>
<dbReference type="GO" id="GO:0071949">
    <property type="term" value="F:FAD binding"/>
    <property type="evidence" value="ECO:0007669"/>
    <property type="project" value="TreeGrafter"/>
</dbReference>
<dbReference type="SUPFAM" id="SSF52425">
    <property type="entry name" value="Cryptochrome/photolyase, N-terminal domain"/>
    <property type="match status" value="1"/>
</dbReference>
<dbReference type="Gene3D" id="1.25.40.80">
    <property type="match status" value="1"/>
</dbReference>
<feature type="site" description="Electron transfer via tryptophanyl radical" evidence="6">
    <location>
        <position position="370"/>
    </location>
</feature>
<evidence type="ECO:0000256" key="5">
    <source>
        <dbReference type="PIRSR" id="PIRSR602081-1"/>
    </source>
</evidence>
<dbReference type="PANTHER" id="PTHR11455:SF9">
    <property type="entry name" value="CRYPTOCHROME CIRCADIAN CLOCK 5 ISOFORM X1"/>
    <property type="match status" value="1"/>
</dbReference>
<dbReference type="Gene3D" id="3.40.50.620">
    <property type="entry name" value="HUPs"/>
    <property type="match status" value="1"/>
</dbReference>
<dbReference type="PANTHER" id="PTHR11455">
    <property type="entry name" value="CRYPTOCHROME"/>
    <property type="match status" value="1"/>
</dbReference>
<evidence type="ECO:0000313" key="10">
    <source>
        <dbReference type="Proteomes" id="UP000245880"/>
    </source>
</evidence>
<keyword evidence="4 7" id="KW-0157">Chromophore</keyword>
<dbReference type="GO" id="GO:0006139">
    <property type="term" value="P:nucleobase-containing compound metabolic process"/>
    <property type="evidence" value="ECO:0007669"/>
    <property type="project" value="UniProtKB-ARBA"/>
</dbReference>
<keyword evidence="9" id="KW-0456">Lyase</keyword>
<dbReference type="GO" id="GO:0003904">
    <property type="term" value="F:deoxyribodipyrimidine photo-lyase activity"/>
    <property type="evidence" value="ECO:0007669"/>
    <property type="project" value="TreeGrafter"/>
</dbReference>
<comment type="cofactor">
    <cofactor evidence="1">
        <name>(6R)-5,10-methylene-5,6,7,8-tetrahydrofolate</name>
        <dbReference type="ChEBI" id="CHEBI:15636"/>
    </cofactor>
</comment>
<protein>
    <submittedName>
        <fullName evidence="9">Deoxyribodipyrimidine photo-lyase</fullName>
    </submittedName>
</protein>
<dbReference type="InterPro" id="IPR005101">
    <property type="entry name" value="Cryptochr/Photolyase_FAD-bd"/>
</dbReference>
<organism evidence="9 10">
    <name type="scientific">Dyadobacter jejuensis</name>
    <dbReference type="NCBI Taxonomy" id="1082580"/>
    <lineage>
        <taxon>Bacteria</taxon>
        <taxon>Pseudomonadati</taxon>
        <taxon>Bacteroidota</taxon>
        <taxon>Cytophagia</taxon>
        <taxon>Cytophagales</taxon>
        <taxon>Spirosomataceae</taxon>
        <taxon>Dyadobacter</taxon>
    </lineage>
</organism>
<feature type="site" description="Electron transfer via tryptophanyl radical" evidence="6">
    <location>
        <position position="347"/>
    </location>
</feature>
<dbReference type="RefSeq" id="WP_109672361.1">
    <property type="nucleotide sequence ID" value="NZ_QGDT01000001.1"/>
</dbReference>
<dbReference type="InterPro" id="IPR014729">
    <property type="entry name" value="Rossmann-like_a/b/a_fold"/>
</dbReference>
<accession>A0A316AS30</accession>
<comment type="caution">
    <text evidence="9">The sequence shown here is derived from an EMBL/GenBank/DDBJ whole genome shotgun (WGS) entry which is preliminary data.</text>
</comment>
<comment type="similarity">
    <text evidence="7">Belongs to the DNA photolyase family.</text>
</comment>
<feature type="binding site" evidence="5">
    <location>
        <begin position="262"/>
        <end position="269"/>
    </location>
    <ligand>
        <name>FAD</name>
        <dbReference type="ChEBI" id="CHEBI:57692"/>
    </ligand>
</feature>
<feature type="binding site" evidence="5">
    <location>
        <begin position="360"/>
        <end position="362"/>
    </location>
    <ligand>
        <name>FAD</name>
        <dbReference type="ChEBI" id="CHEBI:57692"/>
    </ligand>
</feature>
<feature type="site" description="Electron transfer via tryptophanyl radical" evidence="6">
    <location>
        <position position="294"/>
    </location>
</feature>
<feature type="domain" description="Photolyase/cryptochrome alpha/beta" evidence="8">
    <location>
        <begin position="8"/>
        <end position="138"/>
    </location>
</feature>
<evidence type="ECO:0000256" key="2">
    <source>
        <dbReference type="ARBA" id="ARBA00022630"/>
    </source>
</evidence>
<proteinExistence type="inferred from homology"/>
<dbReference type="Proteomes" id="UP000245880">
    <property type="component" value="Unassembled WGS sequence"/>
</dbReference>
<dbReference type="InterPro" id="IPR002081">
    <property type="entry name" value="Cryptochrome/DNA_photolyase_1"/>
</dbReference>
<evidence type="ECO:0000256" key="7">
    <source>
        <dbReference type="RuleBase" id="RU004182"/>
    </source>
</evidence>